<dbReference type="Pfam" id="PF00240">
    <property type="entry name" value="ubiquitin"/>
    <property type="match status" value="1"/>
</dbReference>
<sequence>MNLRRRPVSRCRSRPLKRAAPCRPQLPRKSGFQMDLVIASPVRGNGSGKREEVGLPVSCTSSFRREPEDPVLKGIRGCRWAPPPPHLPRTGSSDPVRIPAMEPPDTTLIEGVGNEVTVVVGVVVLVLALVLAWLSTYVADAGSSQLLGTIVAAGDTSVLRLGHVEHLVGGPGTSEPAEPAHLEEGTEEKAEEEGGGGSAGEPGAGGGVEPGLDHLLDIQGLPTRAASGEGSRPEASLRSEGSTHLLPNTDLINVRLKFLNDTEELAVARPEDTVGTLKSKYFPGQESQMKLIYQGRLLQDPARTLRSLNITDNCVIHCHRSPPGPATSGPSTLPTSPTTEPPGLSVNVGSLMVPVFVVLLGVVWYFRINYRQFFTAPATVSLVGVTVFFSFLVFGMYGR</sequence>
<feature type="region of interest" description="Disordered" evidence="5">
    <location>
        <begin position="166"/>
        <end position="244"/>
    </location>
</feature>
<dbReference type="GO" id="GO:0036503">
    <property type="term" value="P:ERAD pathway"/>
    <property type="evidence" value="ECO:0007669"/>
    <property type="project" value="InterPro"/>
</dbReference>
<evidence type="ECO:0000256" key="4">
    <source>
        <dbReference type="ARBA" id="ARBA00023136"/>
    </source>
</evidence>
<feature type="region of interest" description="Disordered" evidence="5">
    <location>
        <begin position="1"/>
        <end position="28"/>
    </location>
</feature>
<evidence type="ECO:0000256" key="6">
    <source>
        <dbReference type="SAM" id="Phobius"/>
    </source>
</evidence>
<dbReference type="CTD" id="79089"/>
<feature type="region of interest" description="Disordered" evidence="5">
    <location>
        <begin position="321"/>
        <end position="340"/>
    </location>
</feature>
<proteinExistence type="predicted"/>
<reference evidence="8" key="2">
    <citation type="submission" date="2025-08" db="UniProtKB">
        <authorList>
            <consortium name="Ensembl"/>
        </authorList>
    </citation>
    <scope>IDENTIFICATION</scope>
</reference>
<feature type="compositionally biased region" description="Basic residues" evidence="5">
    <location>
        <begin position="1"/>
        <end position="17"/>
    </location>
</feature>
<dbReference type="Gene3D" id="3.10.20.90">
    <property type="entry name" value="Phosphatidylinositol 3-kinase Catalytic Subunit, Chain A, domain 1"/>
    <property type="match status" value="1"/>
</dbReference>
<dbReference type="GO" id="GO:0016020">
    <property type="term" value="C:membrane"/>
    <property type="evidence" value="ECO:0007669"/>
    <property type="project" value="UniProtKB-SubCell"/>
</dbReference>
<reference evidence="8" key="3">
    <citation type="submission" date="2025-09" db="UniProtKB">
        <authorList>
            <consortium name="Ensembl"/>
        </authorList>
    </citation>
    <scope>IDENTIFICATION</scope>
</reference>
<feature type="domain" description="Ubiquitin-like" evidence="7">
    <location>
        <begin position="252"/>
        <end position="325"/>
    </location>
</feature>
<keyword evidence="9" id="KW-1185">Reference proteome</keyword>
<feature type="transmembrane region" description="Helical" evidence="6">
    <location>
        <begin position="116"/>
        <end position="134"/>
    </location>
</feature>
<keyword evidence="3 6" id="KW-1133">Transmembrane helix</keyword>
<protein>
    <submittedName>
        <fullName evidence="8">Transmembrane and ubiquitin like domain containing 2</fullName>
    </submittedName>
</protein>
<dbReference type="FunCoup" id="A0A7N4PRV5">
    <property type="interactions" value="2132"/>
</dbReference>
<dbReference type="CDD" id="cd17132">
    <property type="entry name" value="Ubl_TMUB2"/>
    <property type="match status" value="1"/>
</dbReference>
<dbReference type="PROSITE" id="PS50053">
    <property type="entry name" value="UBIQUITIN_2"/>
    <property type="match status" value="1"/>
</dbReference>
<accession>A0A7N4PRV5</accession>
<comment type="subcellular location">
    <subcellularLocation>
        <location evidence="1">Membrane</location>
        <topology evidence="1">Multi-pass membrane protein</topology>
    </subcellularLocation>
</comment>
<dbReference type="InParanoid" id="A0A7N4PRV5"/>
<name>A0A7N4PRV5_SARHA</name>
<dbReference type="PANTHER" id="PTHR14557:SF4">
    <property type="entry name" value="TRANSMEMBRANE AND UBIQUITIN-LIKE DOMAIN-CONTAINING PROTEIN 2"/>
    <property type="match status" value="1"/>
</dbReference>
<dbReference type="SUPFAM" id="SSF54236">
    <property type="entry name" value="Ubiquitin-like"/>
    <property type="match status" value="1"/>
</dbReference>
<dbReference type="Ensembl" id="ENSSHAT00000046693.1">
    <property type="protein sequence ID" value="ENSSHAP00000041393.1"/>
    <property type="gene ID" value="ENSSHAG00000030885.1"/>
</dbReference>
<evidence type="ECO:0000313" key="9">
    <source>
        <dbReference type="Proteomes" id="UP000007648"/>
    </source>
</evidence>
<keyword evidence="4 6" id="KW-0472">Membrane</keyword>
<feature type="compositionally biased region" description="Basic and acidic residues" evidence="5">
    <location>
        <begin position="178"/>
        <end position="188"/>
    </location>
</feature>
<dbReference type="Proteomes" id="UP000007648">
    <property type="component" value="Unassembled WGS sequence"/>
</dbReference>
<gene>
    <name evidence="8" type="primary">TMUB2</name>
</gene>
<evidence type="ECO:0000256" key="3">
    <source>
        <dbReference type="ARBA" id="ARBA00022989"/>
    </source>
</evidence>
<dbReference type="InterPro" id="IPR029071">
    <property type="entry name" value="Ubiquitin-like_domsf"/>
</dbReference>
<keyword evidence="2 6" id="KW-0812">Transmembrane</keyword>
<dbReference type="InterPro" id="IPR000626">
    <property type="entry name" value="Ubiquitin-like_dom"/>
</dbReference>
<organism evidence="8 9">
    <name type="scientific">Sarcophilus harrisii</name>
    <name type="common">Tasmanian devil</name>
    <name type="synonym">Sarcophilus laniarius</name>
    <dbReference type="NCBI Taxonomy" id="9305"/>
    <lineage>
        <taxon>Eukaryota</taxon>
        <taxon>Metazoa</taxon>
        <taxon>Chordata</taxon>
        <taxon>Craniata</taxon>
        <taxon>Vertebrata</taxon>
        <taxon>Euteleostomi</taxon>
        <taxon>Mammalia</taxon>
        <taxon>Metatheria</taxon>
        <taxon>Dasyuromorphia</taxon>
        <taxon>Dasyuridae</taxon>
        <taxon>Sarcophilus</taxon>
    </lineage>
</organism>
<dbReference type="GeneID" id="100925615"/>
<dbReference type="InterPro" id="IPR040352">
    <property type="entry name" value="TMUB1/2"/>
</dbReference>
<reference evidence="8 9" key="1">
    <citation type="journal article" date="2011" name="Proc. Natl. Acad. Sci. U.S.A.">
        <title>Genetic diversity and population structure of the endangered marsupial Sarcophilus harrisii (Tasmanian devil).</title>
        <authorList>
            <person name="Miller W."/>
            <person name="Hayes V.M."/>
            <person name="Ratan A."/>
            <person name="Petersen D.C."/>
            <person name="Wittekindt N.E."/>
            <person name="Miller J."/>
            <person name="Walenz B."/>
            <person name="Knight J."/>
            <person name="Qi J."/>
            <person name="Zhao F."/>
            <person name="Wang Q."/>
            <person name="Bedoya-Reina O.C."/>
            <person name="Katiyar N."/>
            <person name="Tomsho L.P."/>
            <person name="Kasson L.M."/>
            <person name="Hardie R.A."/>
            <person name="Woodbridge P."/>
            <person name="Tindall E.A."/>
            <person name="Bertelsen M.F."/>
            <person name="Dixon D."/>
            <person name="Pyecroft S."/>
            <person name="Helgen K.M."/>
            <person name="Lesk A.M."/>
            <person name="Pringle T.H."/>
            <person name="Patterson N."/>
            <person name="Zhang Y."/>
            <person name="Kreiss A."/>
            <person name="Woods G.M."/>
            <person name="Jones M.E."/>
            <person name="Schuster S.C."/>
        </authorList>
    </citation>
    <scope>NUCLEOTIDE SEQUENCE [LARGE SCALE GENOMIC DNA]</scope>
</reference>
<dbReference type="RefSeq" id="XP_031821887.1">
    <property type="nucleotide sequence ID" value="XM_031966027.1"/>
</dbReference>
<dbReference type="OrthoDB" id="161999at2759"/>
<evidence type="ECO:0000256" key="2">
    <source>
        <dbReference type="ARBA" id="ARBA00022692"/>
    </source>
</evidence>
<evidence type="ECO:0000313" key="8">
    <source>
        <dbReference type="Ensembl" id="ENSSHAP00000041393.1"/>
    </source>
</evidence>
<feature type="transmembrane region" description="Helical" evidence="6">
    <location>
        <begin position="373"/>
        <end position="397"/>
    </location>
</feature>
<dbReference type="AlphaFoldDB" id="A0A7N4PRV5"/>
<evidence type="ECO:0000259" key="7">
    <source>
        <dbReference type="PROSITE" id="PS50053"/>
    </source>
</evidence>
<evidence type="ECO:0000256" key="5">
    <source>
        <dbReference type="SAM" id="MobiDB-lite"/>
    </source>
</evidence>
<dbReference type="GeneTree" id="ENSGT00390000014069"/>
<dbReference type="PANTHER" id="PTHR14557">
    <property type="entry name" value="PROTEIN C7ORF21"/>
    <property type="match status" value="1"/>
</dbReference>
<feature type="transmembrane region" description="Helical" evidence="6">
    <location>
        <begin position="344"/>
        <end position="366"/>
    </location>
</feature>
<dbReference type="SMART" id="SM00213">
    <property type="entry name" value="UBQ"/>
    <property type="match status" value="1"/>
</dbReference>
<feature type="compositionally biased region" description="Gly residues" evidence="5">
    <location>
        <begin position="195"/>
        <end position="209"/>
    </location>
</feature>
<evidence type="ECO:0000256" key="1">
    <source>
        <dbReference type="ARBA" id="ARBA00004141"/>
    </source>
</evidence>
<feature type="compositionally biased region" description="Low complexity" evidence="5">
    <location>
        <begin position="326"/>
        <end position="340"/>
    </location>
</feature>
<feature type="region of interest" description="Disordered" evidence="5">
    <location>
        <begin position="74"/>
        <end position="97"/>
    </location>
</feature>